<keyword evidence="2" id="KW-1185">Reference proteome</keyword>
<dbReference type="KEGG" id="pfm:Pyrfu_1143"/>
<dbReference type="Gene3D" id="1.20.120.330">
    <property type="entry name" value="Nucleotidyltransferases domain 2"/>
    <property type="match status" value="1"/>
</dbReference>
<accession>G0EFI4</accession>
<dbReference type="Proteomes" id="UP000001037">
    <property type="component" value="Chromosome"/>
</dbReference>
<dbReference type="OrthoDB" id="39997at2157"/>
<dbReference type="InParanoid" id="G0EFI4"/>
<dbReference type="eggNOG" id="arCOG03721">
    <property type="taxonomic scope" value="Archaea"/>
</dbReference>
<evidence type="ECO:0000313" key="2">
    <source>
        <dbReference type="Proteomes" id="UP000001037"/>
    </source>
</evidence>
<organism evidence="1 2">
    <name type="scientific">Pyrolobus fumarii (strain DSM 11204 / 1A)</name>
    <dbReference type="NCBI Taxonomy" id="694429"/>
    <lineage>
        <taxon>Archaea</taxon>
        <taxon>Thermoproteota</taxon>
        <taxon>Thermoprotei</taxon>
        <taxon>Desulfurococcales</taxon>
        <taxon>Pyrodictiaceae</taxon>
        <taxon>Pyrolobus</taxon>
    </lineage>
</organism>
<reference evidence="1 2" key="1">
    <citation type="journal article" date="2011" name="Stand. Genomic Sci.">
        <title>Complete genome sequence of the hyperthermophilic chemolithoautotroph Pyrolobus fumarii type strain (1A).</title>
        <authorList>
            <person name="Anderson I."/>
            <person name="Goker M."/>
            <person name="Nolan M."/>
            <person name="Lucas S."/>
            <person name="Hammon N."/>
            <person name="Deshpande S."/>
            <person name="Cheng J.F."/>
            <person name="Tapia R."/>
            <person name="Han C."/>
            <person name="Goodwin L."/>
            <person name="Pitluck S."/>
            <person name="Huntemann M."/>
            <person name="Liolios K."/>
            <person name="Ivanova N."/>
            <person name="Pagani I."/>
            <person name="Mavromatis K."/>
            <person name="Ovchinikova G."/>
            <person name="Pati A."/>
            <person name="Chen A."/>
            <person name="Palaniappan K."/>
            <person name="Land M."/>
            <person name="Hauser L."/>
            <person name="Brambilla E.M."/>
            <person name="Huber H."/>
            <person name="Yasawong M."/>
            <person name="Rohde M."/>
            <person name="Spring S."/>
            <person name="Abt B."/>
            <person name="Sikorski J."/>
            <person name="Wirth R."/>
            <person name="Detter J.C."/>
            <person name="Woyke T."/>
            <person name="Bristow J."/>
            <person name="Eisen J.A."/>
            <person name="Markowitz V."/>
            <person name="Hugenholtz P."/>
            <person name="Kyrpides N.C."/>
            <person name="Klenk H.P."/>
            <person name="Lapidus A."/>
        </authorList>
    </citation>
    <scope>NUCLEOTIDE SEQUENCE [LARGE SCALE GENOMIC DNA]</scope>
    <source>
        <strain evidence="2">DSM 11204 / 1A</strain>
    </source>
</reference>
<name>G0EFI4_PYRF1</name>
<dbReference type="PANTHER" id="PTHR34237">
    <property type="entry name" value="PAREP8-RELATED"/>
    <property type="match status" value="1"/>
</dbReference>
<dbReference type="AlphaFoldDB" id="G0EFI4"/>
<dbReference type="InterPro" id="IPR010268">
    <property type="entry name" value="PaREP1"/>
</dbReference>
<dbReference type="Pfam" id="PF05942">
    <property type="entry name" value="PaREP1"/>
    <property type="match status" value="1"/>
</dbReference>
<proteinExistence type="predicted"/>
<dbReference type="HOGENOM" id="CLU_115256_0_0_2"/>
<evidence type="ECO:0000313" key="1">
    <source>
        <dbReference type="EMBL" id="AEM39008.1"/>
    </source>
</evidence>
<sequence length="187" mass="21172">MAFVAGTLWVLLVTVINIPGRLPEAIRRRGFDPESFIIEAVEEKLGLDPREELEARVAVAEHMLRRARDVLEKGDAVQASEKLYKAVEECIKVLACLEGLEECRRAREEGGGWSGLLARAASRLSRVLGEQLVIQAWEAGYNLHVHGFHEHAFDPEDVKQRLPLIEGLVEYTRSRLREKKRGEPGRR</sequence>
<dbReference type="EMBL" id="CP002838">
    <property type="protein sequence ID" value="AEM39008.1"/>
    <property type="molecule type" value="Genomic_DNA"/>
</dbReference>
<protein>
    <submittedName>
        <fullName evidence="1">PaREP1 family protein</fullName>
    </submittedName>
</protein>
<gene>
    <name evidence="1" type="ordered locus">Pyrfu_1143</name>
</gene>
<dbReference type="PANTHER" id="PTHR34237:SF4">
    <property type="entry name" value="PAREP1 FAMILY PROTEIN"/>
    <property type="match status" value="1"/>
</dbReference>